<dbReference type="Pfam" id="PF01535">
    <property type="entry name" value="PPR"/>
    <property type="match status" value="1"/>
</dbReference>
<feature type="repeat" description="TPR" evidence="4">
    <location>
        <begin position="314"/>
        <end position="347"/>
    </location>
</feature>
<accession>A0AAN8GAF5</accession>
<evidence type="ECO:0000256" key="2">
    <source>
        <dbReference type="ARBA" id="ARBA00022803"/>
    </source>
</evidence>
<comment type="similarity">
    <text evidence="3">Belongs to the TTC27 family.</text>
</comment>
<dbReference type="InterPro" id="IPR019734">
    <property type="entry name" value="TPR_rpt"/>
</dbReference>
<feature type="repeat" description="TPR" evidence="4">
    <location>
        <begin position="280"/>
        <end position="313"/>
    </location>
</feature>
<sequence>PPFFHNIGRCRHALALSNLNMELAGKLGKRTRFQQRDIAQLVLNTESTASPSVTEDLDVPTNCALNDDTLLENIALSEGDDKAVGLSPLQLAVVLALYRLERRSEHCDELFMERAEAYLEAIIRQRRGWAVQAAALLARCELERTKKRRVERACAQSELICKLMDGVDDKTSNSIREKRCGLVLASGLEPFWGAYSIHAETLQSLGCTSEALLLYEKLEMWNNVIECFKQLGQLEKAEALIRRLLLERPNDSMLVCLLGDITMEPSYYETAMKMSNDRNARARKSLGNLMILRKQYESAYEHLRRSLELQSIQLGVWFNAGYCAWKLEHYADAVTCYHRCVSLEPEHFEAWNNLSAAYIKLGQKERARKILLEALKFNFEHPKVWENYLLLCVDTAELDQAIKAFHRLLDLNKQQKDDQVLDIIASNVLRMMKEASDELSKAQADSLKAELIKLFGRLSSVQTLSSKVRSSKVFFKIYRKDYQI</sequence>
<evidence type="ECO:0000256" key="4">
    <source>
        <dbReference type="PROSITE-ProRule" id="PRU00339"/>
    </source>
</evidence>
<name>A0AAN8GAF5_TRICO</name>
<dbReference type="Pfam" id="PF14559">
    <property type="entry name" value="TPR_19"/>
    <property type="match status" value="1"/>
</dbReference>
<gene>
    <name evidence="5" type="ORF">GCK32_011704</name>
</gene>
<reference evidence="5 6" key="1">
    <citation type="submission" date="2019-10" db="EMBL/GenBank/DDBJ databases">
        <title>Assembly and Annotation for the nematode Trichostrongylus colubriformis.</title>
        <authorList>
            <person name="Martin J."/>
        </authorList>
    </citation>
    <scope>NUCLEOTIDE SEQUENCE [LARGE SCALE GENOMIC DNA]</scope>
    <source>
        <strain evidence="5">G859</strain>
        <tissue evidence="5">Whole worm</tissue>
    </source>
</reference>
<protein>
    <submittedName>
        <fullName evidence="5">Tetratricopeptide repeat protein 27</fullName>
    </submittedName>
</protein>
<comment type="caution">
    <text evidence="5">The sequence shown here is derived from an EMBL/GenBank/DDBJ whole genome shotgun (WGS) entry which is preliminary data.</text>
</comment>
<keyword evidence="2 4" id="KW-0802">TPR repeat</keyword>
<evidence type="ECO:0000256" key="3">
    <source>
        <dbReference type="ARBA" id="ARBA00024020"/>
    </source>
</evidence>
<proteinExistence type="inferred from homology"/>
<dbReference type="SMART" id="SM00028">
    <property type="entry name" value="TPR"/>
    <property type="match status" value="5"/>
</dbReference>
<dbReference type="PROSITE" id="PS50005">
    <property type="entry name" value="TPR"/>
    <property type="match status" value="3"/>
</dbReference>
<evidence type="ECO:0000313" key="5">
    <source>
        <dbReference type="EMBL" id="KAK5980438.1"/>
    </source>
</evidence>
<dbReference type="PANTHER" id="PTHR16193">
    <property type="entry name" value="TETRATRICOPEPTIDE REPEAT PROTEIN 27"/>
    <property type="match status" value="1"/>
</dbReference>
<organism evidence="5 6">
    <name type="scientific">Trichostrongylus colubriformis</name>
    <name type="common">Black scour worm</name>
    <dbReference type="NCBI Taxonomy" id="6319"/>
    <lineage>
        <taxon>Eukaryota</taxon>
        <taxon>Metazoa</taxon>
        <taxon>Ecdysozoa</taxon>
        <taxon>Nematoda</taxon>
        <taxon>Chromadorea</taxon>
        <taxon>Rhabditida</taxon>
        <taxon>Rhabditina</taxon>
        <taxon>Rhabditomorpha</taxon>
        <taxon>Strongyloidea</taxon>
        <taxon>Trichostrongylidae</taxon>
        <taxon>Trichostrongylus</taxon>
    </lineage>
</organism>
<dbReference type="AlphaFoldDB" id="A0AAN8GAF5"/>
<dbReference type="InterPro" id="IPR044244">
    <property type="entry name" value="TTC27/Emw1"/>
</dbReference>
<dbReference type="Proteomes" id="UP001331761">
    <property type="component" value="Unassembled WGS sequence"/>
</dbReference>
<evidence type="ECO:0000256" key="1">
    <source>
        <dbReference type="ARBA" id="ARBA00022737"/>
    </source>
</evidence>
<keyword evidence="1" id="KW-0677">Repeat</keyword>
<dbReference type="Gene3D" id="1.25.40.10">
    <property type="entry name" value="Tetratricopeptide repeat domain"/>
    <property type="match status" value="2"/>
</dbReference>
<dbReference type="InterPro" id="IPR011990">
    <property type="entry name" value="TPR-like_helical_dom_sf"/>
</dbReference>
<evidence type="ECO:0000313" key="6">
    <source>
        <dbReference type="Proteomes" id="UP001331761"/>
    </source>
</evidence>
<feature type="non-terminal residue" evidence="5">
    <location>
        <position position="1"/>
    </location>
</feature>
<keyword evidence="6" id="KW-1185">Reference proteome</keyword>
<feature type="repeat" description="TPR" evidence="4">
    <location>
        <begin position="348"/>
        <end position="381"/>
    </location>
</feature>
<dbReference type="SUPFAM" id="SSF48452">
    <property type="entry name" value="TPR-like"/>
    <property type="match status" value="1"/>
</dbReference>
<dbReference type="InterPro" id="IPR002885">
    <property type="entry name" value="PPR_rpt"/>
</dbReference>
<dbReference type="EMBL" id="WIXE01007416">
    <property type="protein sequence ID" value="KAK5980438.1"/>
    <property type="molecule type" value="Genomic_DNA"/>
</dbReference>
<dbReference type="PANTHER" id="PTHR16193:SF0">
    <property type="entry name" value="TETRATRICOPEPTIDE REPEAT PROTEIN 27"/>
    <property type="match status" value="1"/>
</dbReference>